<evidence type="ECO:0000313" key="3">
    <source>
        <dbReference type="RefSeq" id="XP_010459984.1"/>
    </source>
</evidence>
<evidence type="ECO:0000313" key="2">
    <source>
        <dbReference type="RefSeq" id="XP_010459982.1"/>
    </source>
</evidence>
<dbReference type="Proteomes" id="UP000694864">
    <property type="component" value="Chromosome 14"/>
</dbReference>
<gene>
    <name evidence="2 3" type="primary">LOC104740935</name>
</gene>
<proteinExistence type="predicted"/>
<organism evidence="1 3">
    <name type="scientific">Camelina sativa</name>
    <name type="common">False flax</name>
    <name type="synonym">Myagrum sativum</name>
    <dbReference type="NCBI Taxonomy" id="90675"/>
    <lineage>
        <taxon>Eukaryota</taxon>
        <taxon>Viridiplantae</taxon>
        <taxon>Streptophyta</taxon>
        <taxon>Embryophyta</taxon>
        <taxon>Tracheophyta</taxon>
        <taxon>Spermatophyta</taxon>
        <taxon>Magnoliopsida</taxon>
        <taxon>eudicotyledons</taxon>
        <taxon>Gunneridae</taxon>
        <taxon>Pentapetalae</taxon>
        <taxon>rosids</taxon>
        <taxon>malvids</taxon>
        <taxon>Brassicales</taxon>
        <taxon>Brassicaceae</taxon>
        <taxon>Camelineae</taxon>
        <taxon>Camelina</taxon>
    </lineage>
</organism>
<dbReference type="RefSeq" id="XP_010459984.1">
    <property type="nucleotide sequence ID" value="XM_010461682.2"/>
</dbReference>
<keyword evidence="1" id="KW-1185">Reference proteome</keyword>
<protein>
    <submittedName>
        <fullName evidence="2 3">Uncharacterized protein LOC104740935 isoform X1</fullName>
    </submittedName>
</protein>
<reference evidence="2 3" key="3">
    <citation type="submission" date="2025-05" db="UniProtKB">
        <authorList>
            <consortium name="RefSeq"/>
        </authorList>
    </citation>
    <scope>IDENTIFICATION</scope>
    <source>
        <tissue evidence="2 3">Leaf</tissue>
    </source>
</reference>
<reference evidence="1" key="2">
    <citation type="journal article" date="2014" name="Nat. Commun.">
        <title>The emerging biofuel crop Camelina sativa retains a highly undifferentiated hexaploid genome structure.</title>
        <authorList>
            <person name="Kagale S."/>
            <person name="Koh C."/>
            <person name="Nixon J."/>
            <person name="Bollina V."/>
            <person name="Clarke W.E."/>
            <person name="Tuteja R."/>
            <person name="Spillane C."/>
            <person name="Robinson S.J."/>
            <person name="Links M.G."/>
            <person name="Clarke C."/>
            <person name="Higgins E.E."/>
            <person name="Huebert T."/>
            <person name="Sharpe A.G."/>
            <person name="Parkin I.A."/>
        </authorList>
    </citation>
    <scope>NUCLEOTIDE SEQUENCE [LARGE SCALE GENOMIC DNA]</scope>
    <source>
        <strain evidence="1">r\DH55</strain>
    </source>
</reference>
<sequence length="293" mass="32895">MGYYYGTQKFEEARHYGFLSKERGLLKLSHLPLTTESTPGKTNYLRGECRSFLCCDLFVLVGFWIVLSRPMNDNVVSNSTSLVPIISAWSSRGLLGSSILCSSEWSELYPCRGQPISSVRMPSLQSFILESDPTICLKLKLTSIVPNCHISPNARKLGFVIITQGQTGCKLCVKHLNLHGYELHVREDSPALLRFDTQLLRSPVEAPSRDMRFGLKMLKDFSLITLPLMLARHPSNVTLVEHSFQSSIASPARAIYDHLLVKDFAKPVLMVESTLVLIDSSYIVKLPRVENSF</sequence>
<reference evidence="1" key="1">
    <citation type="journal article" date="1997" name="Nucleic Acids Res.">
        <title>tRNAscan-SE: a program for improved detection of transfer RNA genes in genomic sequence.</title>
        <authorList>
            <person name="Lowe T.M."/>
            <person name="Eddy S.R."/>
        </authorList>
    </citation>
    <scope>NUCLEOTIDE SEQUENCE [LARGE SCALE GENOMIC DNA]</scope>
    <source>
        <strain evidence="1">r\DH55</strain>
    </source>
</reference>
<dbReference type="GeneID" id="104740935"/>
<accession>A0ABM0VR94</accession>
<dbReference type="RefSeq" id="XP_010459982.1">
    <property type="nucleotide sequence ID" value="XM_010461680.2"/>
</dbReference>
<evidence type="ECO:0000313" key="1">
    <source>
        <dbReference type="Proteomes" id="UP000694864"/>
    </source>
</evidence>
<name>A0ABM0VR94_CAMSA</name>